<dbReference type="GO" id="GO:0015074">
    <property type="term" value="P:DNA integration"/>
    <property type="evidence" value="ECO:0007669"/>
    <property type="project" value="InterPro"/>
</dbReference>
<comment type="caution">
    <text evidence="4">The sequence shown here is derived from an EMBL/GenBank/DDBJ whole genome shotgun (WGS) entry which is preliminary data.</text>
</comment>
<dbReference type="InterPro" id="IPR011010">
    <property type="entry name" value="DNA_brk_join_enz"/>
</dbReference>
<feature type="domain" description="Tyr recombinase" evidence="3">
    <location>
        <begin position="127"/>
        <end position="310"/>
    </location>
</feature>
<dbReference type="InterPro" id="IPR002104">
    <property type="entry name" value="Integrase_catalytic"/>
</dbReference>
<accession>A0A951PUY2</accession>
<proteinExistence type="predicted"/>
<dbReference type="EMBL" id="JAHHIF010000105">
    <property type="protein sequence ID" value="MBW4549497.1"/>
    <property type="molecule type" value="Genomic_DNA"/>
</dbReference>
<evidence type="ECO:0000256" key="1">
    <source>
        <dbReference type="ARBA" id="ARBA00023125"/>
    </source>
</evidence>
<dbReference type="PANTHER" id="PTHR30349:SF81">
    <property type="entry name" value="TYROSINE RECOMBINASE XERC"/>
    <property type="match status" value="1"/>
</dbReference>
<dbReference type="SUPFAM" id="SSF56349">
    <property type="entry name" value="DNA breaking-rejoining enzymes"/>
    <property type="match status" value="1"/>
</dbReference>
<keyword evidence="1" id="KW-0238">DNA-binding</keyword>
<sequence>MPTTRSSGLPSLALTEPLPLTLHPTAVYLSLLAPGSRRTIKQSLNAIASLLSDGQCDAMTLDWSALRYQHTAAVQGALMAKHSPTTVTKMMTALRRVLKEAVRLDLMDPRDYAKAIDLPKIKTTQNLRGRALDVDEIAALLEACAEDPTPAGARDAALIAILRVGLRRAEAVKLELRDFNASTGALEVRSGKGGKNRRVYLPDGAMELVQEWLALRGDEPGALLCPVFKWGQIHMRPMTPQAVLLILRKRAREAGVASFSPHDFRRTFCSELLDAGVDVVTVASLAGHSSPSVVAKYDRRGEETKRTAVQHLPIPRKKKR</sequence>
<gene>
    <name evidence="4" type="ORF">KME25_34655</name>
</gene>
<dbReference type="InterPro" id="IPR013762">
    <property type="entry name" value="Integrase-like_cat_sf"/>
</dbReference>
<dbReference type="Pfam" id="PF00589">
    <property type="entry name" value="Phage_integrase"/>
    <property type="match status" value="1"/>
</dbReference>
<reference evidence="4" key="2">
    <citation type="journal article" date="2022" name="Microbiol. Resour. Announc.">
        <title>Metagenome Sequencing to Explore Phylogenomics of Terrestrial Cyanobacteria.</title>
        <authorList>
            <person name="Ward R.D."/>
            <person name="Stajich J.E."/>
            <person name="Johansen J.R."/>
            <person name="Huntemann M."/>
            <person name="Clum A."/>
            <person name="Foster B."/>
            <person name="Foster B."/>
            <person name="Roux S."/>
            <person name="Palaniappan K."/>
            <person name="Varghese N."/>
            <person name="Mukherjee S."/>
            <person name="Reddy T.B.K."/>
            <person name="Daum C."/>
            <person name="Copeland A."/>
            <person name="Chen I.A."/>
            <person name="Ivanova N.N."/>
            <person name="Kyrpides N.C."/>
            <person name="Shapiro N."/>
            <person name="Eloe-Fadrosh E.A."/>
            <person name="Pietrasiak N."/>
        </authorList>
    </citation>
    <scope>NUCLEOTIDE SEQUENCE</scope>
    <source>
        <strain evidence="4">CPER-KK1</strain>
    </source>
</reference>
<dbReference type="Proteomes" id="UP000753908">
    <property type="component" value="Unassembled WGS sequence"/>
</dbReference>
<dbReference type="AlphaFoldDB" id="A0A951PUY2"/>
<organism evidence="4 5">
    <name type="scientific">Symplocastrum torsivum CPER-KK1</name>
    <dbReference type="NCBI Taxonomy" id="450513"/>
    <lineage>
        <taxon>Bacteria</taxon>
        <taxon>Bacillati</taxon>
        <taxon>Cyanobacteriota</taxon>
        <taxon>Cyanophyceae</taxon>
        <taxon>Oscillatoriophycideae</taxon>
        <taxon>Oscillatoriales</taxon>
        <taxon>Microcoleaceae</taxon>
        <taxon>Symplocastrum</taxon>
    </lineage>
</organism>
<dbReference type="InterPro" id="IPR010998">
    <property type="entry name" value="Integrase_recombinase_N"/>
</dbReference>
<dbReference type="CDD" id="cd00397">
    <property type="entry name" value="DNA_BRE_C"/>
    <property type="match status" value="1"/>
</dbReference>
<dbReference type="PROSITE" id="PS51898">
    <property type="entry name" value="TYR_RECOMBINASE"/>
    <property type="match status" value="1"/>
</dbReference>
<dbReference type="GO" id="GO:0003677">
    <property type="term" value="F:DNA binding"/>
    <property type="evidence" value="ECO:0007669"/>
    <property type="project" value="UniProtKB-KW"/>
</dbReference>
<name>A0A951PUY2_9CYAN</name>
<dbReference type="Gene3D" id="1.10.443.10">
    <property type="entry name" value="Intergrase catalytic core"/>
    <property type="match status" value="1"/>
</dbReference>
<dbReference type="PANTHER" id="PTHR30349">
    <property type="entry name" value="PHAGE INTEGRASE-RELATED"/>
    <property type="match status" value="1"/>
</dbReference>
<dbReference type="Gene3D" id="1.10.150.130">
    <property type="match status" value="1"/>
</dbReference>
<dbReference type="InterPro" id="IPR050090">
    <property type="entry name" value="Tyrosine_recombinase_XerCD"/>
</dbReference>
<dbReference type="GO" id="GO:0006310">
    <property type="term" value="P:DNA recombination"/>
    <property type="evidence" value="ECO:0007669"/>
    <property type="project" value="UniProtKB-KW"/>
</dbReference>
<evidence type="ECO:0000313" key="4">
    <source>
        <dbReference type="EMBL" id="MBW4549497.1"/>
    </source>
</evidence>
<protein>
    <submittedName>
        <fullName evidence="4">Site-specific integrase</fullName>
    </submittedName>
</protein>
<evidence type="ECO:0000313" key="5">
    <source>
        <dbReference type="Proteomes" id="UP000753908"/>
    </source>
</evidence>
<reference evidence="4" key="1">
    <citation type="submission" date="2021-05" db="EMBL/GenBank/DDBJ databases">
        <authorList>
            <person name="Pietrasiak N."/>
            <person name="Ward R."/>
            <person name="Stajich J.E."/>
            <person name="Kurbessoian T."/>
        </authorList>
    </citation>
    <scope>NUCLEOTIDE SEQUENCE</scope>
    <source>
        <strain evidence="4">CPER-KK1</strain>
    </source>
</reference>
<keyword evidence="2" id="KW-0233">DNA recombination</keyword>
<evidence type="ECO:0000256" key="2">
    <source>
        <dbReference type="ARBA" id="ARBA00023172"/>
    </source>
</evidence>
<evidence type="ECO:0000259" key="3">
    <source>
        <dbReference type="PROSITE" id="PS51898"/>
    </source>
</evidence>